<dbReference type="InterPro" id="IPR021834">
    <property type="entry name" value="DUF3426"/>
</dbReference>
<feature type="transmembrane region" description="Helical" evidence="2">
    <location>
        <begin position="222"/>
        <end position="243"/>
    </location>
</feature>
<evidence type="ECO:0000256" key="2">
    <source>
        <dbReference type="SAM" id="Phobius"/>
    </source>
</evidence>
<evidence type="ECO:0000313" key="5">
    <source>
        <dbReference type="Proteomes" id="UP000003121"/>
    </source>
</evidence>
<organism evidence="4 5">
    <name type="scientific">Taylorella equigenitalis ATCC 35865</name>
    <dbReference type="NCBI Taxonomy" id="743973"/>
    <lineage>
        <taxon>Bacteria</taxon>
        <taxon>Pseudomonadati</taxon>
        <taxon>Pseudomonadota</taxon>
        <taxon>Betaproteobacteria</taxon>
        <taxon>Burkholderiales</taxon>
        <taxon>Alcaligenaceae</taxon>
        <taxon>Taylorella</taxon>
    </lineage>
</organism>
<dbReference type="RefSeq" id="WP_014840602.1">
    <property type="nucleotide sequence ID" value="NC_018108.1"/>
</dbReference>
<dbReference type="NCBIfam" id="TIGR02098">
    <property type="entry name" value="MJ0042_CXXC"/>
    <property type="match status" value="1"/>
</dbReference>
<protein>
    <submittedName>
        <fullName evidence="4">Transmembrane protein</fullName>
    </submittedName>
</protein>
<dbReference type="EMBL" id="CP003264">
    <property type="protein sequence ID" value="AFN36444.1"/>
    <property type="molecule type" value="Genomic_DNA"/>
</dbReference>
<dbReference type="Pfam" id="PF11906">
    <property type="entry name" value="DUF3426"/>
    <property type="match status" value="1"/>
</dbReference>
<keyword evidence="2 4" id="KW-0812">Transmembrane</keyword>
<feature type="compositionally biased region" description="Polar residues" evidence="1">
    <location>
        <begin position="52"/>
        <end position="62"/>
    </location>
</feature>
<keyword evidence="2" id="KW-0472">Membrane</keyword>
<sequence>MLTQCTNCHSILKVTQEQIDQKQGRVRCGNCREVFNAIDNLIEDDIPVLTEESGTSDVNTPTSDKDISTVPVSNATSVPQNVLQILQHASIVESQKQGGATYAQPQSQLHPQPQPQPQPQPHPHPQPQPQPQPQLHPQSQPRVHEDHETRGLDDFIIRPHRVVPEDSHRYADDHFIRETRADRPAIERPIVLELDEDIEEVYDEDKENYSNDYFESKSGRSLVKTLIGLALFLLLIFQILFFLRNAIVTALPASRPVVQKMCDVIGCKIDLFHDASKLSINNKFMQLVSEDTANNLGTYELQAILVNESDYEQSWPYLFLEIEHKPDVVSYSKVLAPSDYLKPDEAKAFASKSEKHISFHFRAPLPVISKFKLSIAN</sequence>
<feature type="domain" description="Zinc finger/thioredoxin putative" evidence="3">
    <location>
        <begin position="1"/>
        <end position="37"/>
    </location>
</feature>
<proteinExistence type="predicted"/>
<feature type="region of interest" description="Disordered" evidence="1">
    <location>
        <begin position="51"/>
        <end position="72"/>
    </location>
</feature>
<dbReference type="Proteomes" id="UP000003121">
    <property type="component" value="Chromosome"/>
</dbReference>
<dbReference type="Pfam" id="PF13719">
    <property type="entry name" value="Zn_ribbon_5"/>
    <property type="match status" value="1"/>
</dbReference>
<feature type="region of interest" description="Disordered" evidence="1">
    <location>
        <begin position="96"/>
        <end position="157"/>
    </location>
</feature>
<name>A0ABM5NCD6_9BURK</name>
<accession>A0ABM5NCD6</accession>
<evidence type="ECO:0000256" key="1">
    <source>
        <dbReference type="SAM" id="MobiDB-lite"/>
    </source>
</evidence>
<keyword evidence="5" id="KW-1185">Reference proteome</keyword>
<evidence type="ECO:0000313" key="4">
    <source>
        <dbReference type="EMBL" id="AFN36444.1"/>
    </source>
</evidence>
<reference evidence="4 5" key="1">
    <citation type="journal article" date="2012" name="Vet. Microbiol.">
        <title>Comparative genomic analyses of the Taylorellae.</title>
        <authorList>
            <person name="Hauser H."/>
            <person name="Richter D.C."/>
            <person name="van Tonder A."/>
            <person name="Clark L."/>
            <person name="Preston A."/>
        </authorList>
    </citation>
    <scope>NUCLEOTIDE SEQUENCE [LARGE SCALE GENOMIC DNA]</scope>
    <source>
        <strain evidence="4 5">ATCC 35865</strain>
    </source>
</reference>
<evidence type="ECO:0000259" key="3">
    <source>
        <dbReference type="Pfam" id="PF13719"/>
    </source>
</evidence>
<feature type="compositionally biased region" description="Pro residues" evidence="1">
    <location>
        <begin position="112"/>
        <end position="134"/>
    </location>
</feature>
<feature type="compositionally biased region" description="Basic and acidic residues" evidence="1">
    <location>
        <begin position="142"/>
        <end position="157"/>
    </location>
</feature>
<dbReference type="InterPro" id="IPR011723">
    <property type="entry name" value="Znf/thioredoxin_put"/>
</dbReference>
<keyword evidence="2" id="KW-1133">Transmembrane helix</keyword>
<gene>
    <name evidence="4" type="ORF">KUI_1395</name>
</gene>